<dbReference type="EMBL" id="JBJKBG010000002">
    <property type="protein sequence ID" value="KAL3751308.1"/>
    <property type="molecule type" value="Genomic_DNA"/>
</dbReference>
<accession>A0ABD3LHQ4</accession>
<gene>
    <name evidence="2" type="ORF">ACJRO7_012171</name>
</gene>
<evidence type="ECO:0000313" key="3">
    <source>
        <dbReference type="Proteomes" id="UP001634007"/>
    </source>
</evidence>
<dbReference type="AlphaFoldDB" id="A0ABD3LHQ4"/>
<evidence type="ECO:0000256" key="1">
    <source>
        <dbReference type="SAM" id="Coils"/>
    </source>
</evidence>
<organism evidence="2 3">
    <name type="scientific">Eucalyptus globulus</name>
    <name type="common">Tasmanian blue gum</name>
    <dbReference type="NCBI Taxonomy" id="34317"/>
    <lineage>
        <taxon>Eukaryota</taxon>
        <taxon>Viridiplantae</taxon>
        <taxon>Streptophyta</taxon>
        <taxon>Embryophyta</taxon>
        <taxon>Tracheophyta</taxon>
        <taxon>Spermatophyta</taxon>
        <taxon>Magnoliopsida</taxon>
        <taxon>eudicotyledons</taxon>
        <taxon>Gunneridae</taxon>
        <taxon>Pentapetalae</taxon>
        <taxon>rosids</taxon>
        <taxon>malvids</taxon>
        <taxon>Myrtales</taxon>
        <taxon>Myrtaceae</taxon>
        <taxon>Myrtoideae</taxon>
        <taxon>Eucalypteae</taxon>
        <taxon>Eucalyptus</taxon>
    </lineage>
</organism>
<keyword evidence="1" id="KW-0175">Coiled coil</keyword>
<protein>
    <submittedName>
        <fullName evidence="2">Uncharacterized protein</fullName>
    </submittedName>
</protein>
<keyword evidence="3" id="KW-1185">Reference proteome</keyword>
<name>A0ABD3LHQ4_EUCGL</name>
<evidence type="ECO:0000313" key="2">
    <source>
        <dbReference type="EMBL" id="KAL3751308.1"/>
    </source>
</evidence>
<sequence>MGGSQSKEERLKKVENKIGSTKEMINKARQELNKDLNDGSGRQIDERDHKRFRKYYALTAKLKDLQSEMNRINKEEEQIPGVGYEKGSSSIVGDIKHLWSKSRKSDS</sequence>
<reference evidence="2 3" key="1">
    <citation type="submission" date="2024-11" db="EMBL/GenBank/DDBJ databases">
        <title>Chromosome-level genome assembly of Eucalyptus globulus Labill. provides insights into its genome evolution.</title>
        <authorList>
            <person name="Li X."/>
        </authorList>
    </citation>
    <scope>NUCLEOTIDE SEQUENCE [LARGE SCALE GENOMIC DNA]</scope>
    <source>
        <strain evidence="2">CL2024</strain>
        <tissue evidence="2">Fresh tender leaves</tissue>
    </source>
</reference>
<proteinExistence type="predicted"/>
<comment type="caution">
    <text evidence="2">The sequence shown here is derived from an EMBL/GenBank/DDBJ whole genome shotgun (WGS) entry which is preliminary data.</text>
</comment>
<feature type="coiled-coil region" evidence="1">
    <location>
        <begin position="4"/>
        <end position="31"/>
    </location>
</feature>
<dbReference type="Proteomes" id="UP001634007">
    <property type="component" value="Unassembled WGS sequence"/>
</dbReference>